<reference evidence="2" key="1">
    <citation type="journal article" date="2018" name="PLoS Negl. Trop. Dis.">
        <title>An insight into the salivary gland and fat body transcriptome of Panstrongylus lignarius (Hemiptera: Heteroptera), the main vector of Chagas disease in Peru.</title>
        <authorList>
            <person name="Nevoa J.C."/>
            <person name="Mendes M.T."/>
            <person name="da Silva M.V."/>
            <person name="Soares S.C."/>
            <person name="Oliveira C.J.F."/>
            <person name="Ribeiro J.M.C."/>
        </authorList>
    </citation>
    <scope>NUCLEOTIDE SEQUENCE</scope>
</reference>
<evidence type="ECO:0000313" key="2">
    <source>
        <dbReference type="EMBL" id="JAW09674.1"/>
    </source>
</evidence>
<dbReference type="InterPro" id="IPR036188">
    <property type="entry name" value="FAD/NAD-bd_sf"/>
</dbReference>
<proteinExistence type="predicted"/>
<organism evidence="2">
    <name type="scientific">Panstrongylus lignarius</name>
    <dbReference type="NCBI Taxonomy" id="156445"/>
    <lineage>
        <taxon>Eukaryota</taxon>
        <taxon>Metazoa</taxon>
        <taxon>Ecdysozoa</taxon>
        <taxon>Arthropoda</taxon>
        <taxon>Hexapoda</taxon>
        <taxon>Insecta</taxon>
        <taxon>Pterygota</taxon>
        <taxon>Neoptera</taxon>
        <taxon>Paraneoptera</taxon>
        <taxon>Hemiptera</taxon>
        <taxon>Heteroptera</taxon>
        <taxon>Panheteroptera</taxon>
        <taxon>Cimicomorpha</taxon>
        <taxon>Reduviidae</taxon>
        <taxon>Triatominae</taxon>
        <taxon>Panstrongylus</taxon>
    </lineage>
</organism>
<dbReference type="GO" id="GO:0046592">
    <property type="term" value="F:polyamine oxidase activity"/>
    <property type="evidence" value="ECO:0007669"/>
    <property type="project" value="TreeGrafter"/>
</dbReference>
<dbReference type="EMBL" id="GFTR01006752">
    <property type="protein sequence ID" value="JAW09674.1"/>
    <property type="molecule type" value="Transcribed_RNA"/>
</dbReference>
<feature type="domain" description="Amine oxidase" evidence="1">
    <location>
        <begin position="15"/>
        <end position="464"/>
    </location>
</feature>
<dbReference type="PANTHER" id="PTHR10742">
    <property type="entry name" value="FLAVIN MONOAMINE OXIDASE"/>
    <property type="match status" value="1"/>
</dbReference>
<accession>A0A224XF74</accession>
<dbReference type="Gene3D" id="3.50.50.60">
    <property type="entry name" value="FAD/NAD(P)-binding domain"/>
    <property type="match status" value="1"/>
</dbReference>
<dbReference type="InterPro" id="IPR050281">
    <property type="entry name" value="Flavin_monoamine_oxidase"/>
</dbReference>
<dbReference type="SUPFAM" id="SSF51905">
    <property type="entry name" value="FAD/NAD(P)-binding domain"/>
    <property type="match status" value="1"/>
</dbReference>
<dbReference type="AlphaFoldDB" id="A0A224XF74"/>
<dbReference type="Pfam" id="PF01593">
    <property type="entry name" value="Amino_oxidase"/>
    <property type="match status" value="1"/>
</dbReference>
<name>A0A224XF74_9HEMI</name>
<sequence length="499" mass="55987">MEQKSPKIVIIGAGIAGIAAATSLLDRGFEDVTIIEAEDRLGGRIHTVPFGTKDVDIGAHWVHGEVDNAVYGLVHRLDLLSDSNDFSNVQFIADDGRSVPTDVGMLLFAKSGNILEDEQELKNSTGSLEDYLIPRCRQLGAQVINESDMLEAFVNWVANFESTIEGCDQLSDVSAAGLTHYKQCDGNPILSWNSGGYYNIIDILLGGHPKCVGPPVSLESRLSLNTEVEEIDWSGLIVLIKCKNGRLFKADHVIVTVSLGVLKEKYRTLFNPPLPVEKVRAIVGLGIGTVNKIYMRFPERWWPEDCSGFSLLRLKKPATTANNAGYPWEHKIIGFYVENCVDPTVITAWLVGDAAKEMEMYSDQEVLDGCYRELQAFLSEKYDIPYPEEIIRSRWYSNHHFRGSYSFRSVNTEVLQVSADILARPLTNDYNKNMLFFAGEATHSYYYSTVHGALESGWREARRLAEMYTFVPDLEWCPRSPGYKLLNLKVNSGIWRCDM</sequence>
<dbReference type="PANTHER" id="PTHR10742:SF398">
    <property type="entry name" value="AMINE OXIDASE DOMAIN-CONTAINING PROTEIN-RELATED"/>
    <property type="match status" value="1"/>
</dbReference>
<protein>
    <submittedName>
        <fullName evidence="2">Putative amine oxidase</fullName>
    </submittedName>
</protein>
<dbReference type="InterPro" id="IPR002937">
    <property type="entry name" value="Amino_oxidase"/>
</dbReference>
<dbReference type="Gene3D" id="3.90.660.10">
    <property type="match status" value="1"/>
</dbReference>
<evidence type="ECO:0000259" key="1">
    <source>
        <dbReference type="Pfam" id="PF01593"/>
    </source>
</evidence>
<dbReference type="SUPFAM" id="SSF54373">
    <property type="entry name" value="FAD-linked reductases, C-terminal domain"/>
    <property type="match status" value="1"/>
</dbReference>